<name>A0A9E8MLE4_9MICO</name>
<evidence type="ECO:0000256" key="8">
    <source>
        <dbReference type="SAM" id="MobiDB-lite"/>
    </source>
</evidence>
<feature type="transmembrane region" description="Helical" evidence="7">
    <location>
        <begin position="186"/>
        <end position="204"/>
    </location>
</feature>
<dbReference type="GO" id="GO:0055085">
    <property type="term" value="P:transmembrane transport"/>
    <property type="evidence" value="ECO:0007669"/>
    <property type="project" value="InterPro"/>
</dbReference>
<dbReference type="Gene3D" id="1.10.3720.10">
    <property type="entry name" value="MetI-like"/>
    <property type="match status" value="1"/>
</dbReference>
<dbReference type="CDD" id="cd06261">
    <property type="entry name" value="TM_PBP2"/>
    <property type="match status" value="1"/>
</dbReference>
<evidence type="ECO:0000256" key="2">
    <source>
        <dbReference type="ARBA" id="ARBA00022448"/>
    </source>
</evidence>
<dbReference type="Proteomes" id="UP001164706">
    <property type="component" value="Chromosome"/>
</dbReference>
<feature type="compositionally biased region" description="Polar residues" evidence="8">
    <location>
        <begin position="1"/>
        <end position="13"/>
    </location>
</feature>
<dbReference type="EMBL" id="CP113089">
    <property type="protein sequence ID" value="WAB81765.1"/>
    <property type="molecule type" value="Genomic_DNA"/>
</dbReference>
<dbReference type="PANTHER" id="PTHR43386:SF1">
    <property type="entry name" value="D,D-DIPEPTIDE TRANSPORT SYSTEM PERMEASE PROTEIN DDPC-RELATED"/>
    <property type="match status" value="1"/>
</dbReference>
<keyword evidence="4 7" id="KW-0812">Transmembrane</keyword>
<evidence type="ECO:0000256" key="6">
    <source>
        <dbReference type="ARBA" id="ARBA00023136"/>
    </source>
</evidence>
<evidence type="ECO:0000313" key="11">
    <source>
        <dbReference type="Proteomes" id="UP001164706"/>
    </source>
</evidence>
<dbReference type="SUPFAM" id="SSF161098">
    <property type="entry name" value="MetI-like"/>
    <property type="match status" value="1"/>
</dbReference>
<dbReference type="RefSeq" id="WP_267737816.1">
    <property type="nucleotide sequence ID" value="NZ_CP113089.1"/>
</dbReference>
<evidence type="ECO:0000256" key="4">
    <source>
        <dbReference type="ARBA" id="ARBA00022692"/>
    </source>
</evidence>
<keyword evidence="3" id="KW-1003">Cell membrane</keyword>
<evidence type="ECO:0000259" key="9">
    <source>
        <dbReference type="PROSITE" id="PS50928"/>
    </source>
</evidence>
<feature type="transmembrane region" description="Helical" evidence="7">
    <location>
        <begin position="38"/>
        <end position="62"/>
    </location>
</feature>
<dbReference type="PROSITE" id="PS50928">
    <property type="entry name" value="ABC_TM1"/>
    <property type="match status" value="1"/>
</dbReference>
<comment type="similarity">
    <text evidence="7">Belongs to the binding-protein-dependent transport system permease family.</text>
</comment>
<proteinExistence type="inferred from homology"/>
<gene>
    <name evidence="10" type="ORF">OVN18_01725</name>
</gene>
<evidence type="ECO:0000256" key="1">
    <source>
        <dbReference type="ARBA" id="ARBA00004651"/>
    </source>
</evidence>
<feature type="transmembrane region" description="Helical" evidence="7">
    <location>
        <begin position="292"/>
        <end position="314"/>
    </location>
</feature>
<dbReference type="Pfam" id="PF00528">
    <property type="entry name" value="BPD_transp_1"/>
    <property type="match status" value="1"/>
</dbReference>
<protein>
    <submittedName>
        <fullName evidence="10">ABC transporter permease</fullName>
    </submittedName>
</protein>
<keyword evidence="11" id="KW-1185">Reference proteome</keyword>
<feature type="region of interest" description="Disordered" evidence="8">
    <location>
        <begin position="1"/>
        <end position="21"/>
    </location>
</feature>
<dbReference type="InterPro" id="IPR050366">
    <property type="entry name" value="BP-dependent_transpt_permease"/>
</dbReference>
<evidence type="ECO:0000256" key="3">
    <source>
        <dbReference type="ARBA" id="ARBA00022475"/>
    </source>
</evidence>
<dbReference type="InterPro" id="IPR035906">
    <property type="entry name" value="MetI-like_sf"/>
</dbReference>
<evidence type="ECO:0000256" key="5">
    <source>
        <dbReference type="ARBA" id="ARBA00022989"/>
    </source>
</evidence>
<dbReference type="GO" id="GO:0005886">
    <property type="term" value="C:plasma membrane"/>
    <property type="evidence" value="ECO:0007669"/>
    <property type="project" value="UniProtKB-SubCell"/>
</dbReference>
<keyword evidence="5 7" id="KW-1133">Transmembrane helix</keyword>
<keyword evidence="2 7" id="KW-0813">Transport</keyword>
<dbReference type="Pfam" id="PF12911">
    <property type="entry name" value="OppC_N"/>
    <property type="match status" value="1"/>
</dbReference>
<dbReference type="InterPro" id="IPR025966">
    <property type="entry name" value="OppC_N"/>
</dbReference>
<feature type="transmembrane region" description="Helical" evidence="7">
    <location>
        <begin position="235"/>
        <end position="257"/>
    </location>
</feature>
<feature type="transmembrane region" description="Helical" evidence="7">
    <location>
        <begin position="125"/>
        <end position="148"/>
    </location>
</feature>
<sequence length="331" mass="35983">MTSVIDPSATSAPQPRDSSEEGLSQGRLIFRRFVRNKVAMAALLIFVLVGAFSVSAIGLGPIPGWWKYNWVQLNDQFLPGGAPTLSLVPEWAGGDGISLGEHPFGQDRIGRDYFAQVMRGIQNSILIMFLIGGIATLIGTVIGAVAGYYRRWVDAVLMRFTDLIIIIPVIVIGALVGRLAGGLGPALLGAVLGLFIWTGIARLVRAEFLSLREREFVDAARVAGASDMRIIFKHILPNAIGVVIVAATLLMAASILLETGLAFLGYGIQRPDVSLGGLISENQSAFTQRPWLFWWPGLFIILLALCVNFVGDGLRDAFDPRQRRFNPKKVR</sequence>
<accession>A0A9E8MLE4</accession>
<reference evidence="10" key="1">
    <citation type="submission" date="2022-11" db="EMBL/GenBank/DDBJ databases">
        <title>Description of Microcella daejonensis nov. sp, isolated from riverside soil.</title>
        <authorList>
            <person name="Molina K.M."/>
            <person name="Kim S.B."/>
        </authorList>
    </citation>
    <scope>NUCLEOTIDE SEQUENCE</scope>
    <source>
        <strain evidence="10">MMS21-STM12</strain>
    </source>
</reference>
<comment type="subcellular location">
    <subcellularLocation>
        <location evidence="1 7">Cell membrane</location>
        <topology evidence="1 7">Multi-pass membrane protein</topology>
    </subcellularLocation>
</comment>
<evidence type="ECO:0000313" key="10">
    <source>
        <dbReference type="EMBL" id="WAB81765.1"/>
    </source>
</evidence>
<dbReference type="InterPro" id="IPR000515">
    <property type="entry name" value="MetI-like"/>
</dbReference>
<dbReference type="KEGG" id="mdb:OVN18_01725"/>
<organism evidence="10 11">
    <name type="scientific">Microcella daejeonensis</name>
    <dbReference type="NCBI Taxonomy" id="2994971"/>
    <lineage>
        <taxon>Bacteria</taxon>
        <taxon>Bacillati</taxon>
        <taxon>Actinomycetota</taxon>
        <taxon>Actinomycetes</taxon>
        <taxon>Micrococcales</taxon>
        <taxon>Microbacteriaceae</taxon>
        <taxon>Microcella</taxon>
    </lineage>
</organism>
<dbReference type="PANTHER" id="PTHR43386">
    <property type="entry name" value="OLIGOPEPTIDE TRANSPORT SYSTEM PERMEASE PROTEIN APPC"/>
    <property type="match status" value="1"/>
</dbReference>
<feature type="transmembrane region" description="Helical" evidence="7">
    <location>
        <begin position="160"/>
        <end position="180"/>
    </location>
</feature>
<evidence type="ECO:0000256" key="7">
    <source>
        <dbReference type="RuleBase" id="RU363032"/>
    </source>
</evidence>
<dbReference type="AlphaFoldDB" id="A0A9E8MLE4"/>
<keyword evidence="6 7" id="KW-0472">Membrane</keyword>
<feature type="domain" description="ABC transmembrane type-1" evidence="9">
    <location>
        <begin position="121"/>
        <end position="311"/>
    </location>
</feature>